<dbReference type="Proteomes" id="UP000698028">
    <property type="component" value="Unassembled WGS sequence"/>
</dbReference>
<comment type="caution">
    <text evidence="10">The sequence shown here is derived from an EMBL/GenBank/DDBJ whole genome shotgun (WGS) entry which is preliminary data.</text>
</comment>
<dbReference type="PANTHER" id="PTHR41523">
    <property type="entry name" value="TWO-COMPONENT SYSTEM SENSOR PROTEIN"/>
    <property type="match status" value="1"/>
</dbReference>
<dbReference type="EC" id="2.7.13.3" evidence="2"/>
<dbReference type="Pfam" id="PF07536">
    <property type="entry name" value="HWE_HK"/>
    <property type="match status" value="1"/>
</dbReference>
<accession>A0ABS6V7U5</accession>
<keyword evidence="8" id="KW-0812">Transmembrane</keyword>
<keyword evidence="3" id="KW-0597">Phosphoprotein</keyword>
<keyword evidence="4" id="KW-0808">Transferase</keyword>
<feature type="domain" description="Signal transduction histidine kinase HWE region" evidence="9">
    <location>
        <begin position="253"/>
        <end position="335"/>
    </location>
</feature>
<evidence type="ECO:0000256" key="2">
    <source>
        <dbReference type="ARBA" id="ARBA00012438"/>
    </source>
</evidence>
<dbReference type="SMART" id="SM00911">
    <property type="entry name" value="HWE_HK"/>
    <property type="match status" value="1"/>
</dbReference>
<feature type="transmembrane region" description="Helical" evidence="8">
    <location>
        <begin position="205"/>
        <end position="225"/>
    </location>
</feature>
<keyword evidence="11" id="KW-1185">Reference proteome</keyword>
<protein>
    <recommendedName>
        <fullName evidence="2">histidine kinase</fullName>
        <ecNumber evidence="2">2.7.13.3</ecNumber>
    </recommendedName>
</protein>
<dbReference type="Pfam" id="PF05227">
    <property type="entry name" value="CHASE3"/>
    <property type="match status" value="1"/>
</dbReference>
<evidence type="ECO:0000313" key="10">
    <source>
        <dbReference type="EMBL" id="MBW0145415.1"/>
    </source>
</evidence>
<evidence type="ECO:0000256" key="7">
    <source>
        <dbReference type="ARBA" id="ARBA00022840"/>
    </source>
</evidence>
<name>A0ABS6V7U5_9SPHN</name>
<dbReference type="PANTHER" id="PTHR41523:SF7">
    <property type="entry name" value="HISTIDINE KINASE"/>
    <property type="match status" value="1"/>
</dbReference>
<comment type="catalytic activity">
    <reaction evidence="1">
        <text>ATP + protein L-histidine = ADP + protein N-phospho-L-histidine.</text>
        <dbReference type="EC" id="2.7.13.3"/>
    </reaction>
</comment>
<evidence type="ECO:0000256" key="1">
    <source>
        <dbReference type="ARBA" id="ARBA00000085"/>
    </source>
</evidence>
<keyword evidence="7" id="KW-0067">ATP-binding</keyword>
<keyword evidence="8" id="KW-1133">Transmembrane helix</keyword>
<organism evidence="10 11">
    <name type="scientific">Sphingomicrobium clamense</name>
    <dbReference type="NCBI Taxonomy" id="2851013"/>
    <lineage>
        <taxon>Bacteria</taxon>
        <taxon>Pseudomonadati</taxon>
        <taxon>Pseudomonadota</taxon>
        <taxon>Alphaproteobacteria</taxon>
        <taxon>Sphingomonadales</taxon>
        <taxon>Sphingomonadaceae</taxon>
        <taxon>Sphingomicrobium</taxon>
    </lineage>
</organism>
<keyword evidence="6" id="KW-0418">Kinase</keyword>
<dbReference type="InterPro" id="IPR007891">
    <property type="entry name" value="CHASE3"/>
</dbReference>
<dbReference type="EMBL" id="JAHVAH010000001">
    <property type="protein sequence ID" value="MBW0145415.1"/>
    <property type="molecule type" value="Genomic_DNA"/>
</dbReference>
<evidence type="ECO:0000259" key="9">
    <source>
        <dbReference type="SMART" id="SM00911"/>
    </source>
</evidence>
<evidence type="ECO:0000256" key="3">
    <source>
        <dbReference type="ARBA" id="ARBA00022553"/>
    </source>
</evidence>
<evidence type="ECO:0000256" key="6">
    <source>
        <dbReference type="ARBA" id="ARBA00022777"/>
    </source>
</evidence>
<proteinExistence type="predicted"/>
<evidence type="ECO:0000256" key="8">
    <source>
        <dbReference type="SAM" id="Phobius"/>
    </source>
</evidence>
<keyword evidence="5" id="KW-0547">Nucleotide-binding</keyword>
<evidence type="ECO:0000256" key="5">
    <source>
        <dbReference type="ARBA" id="ARBA00022741"/>
    </source>
</evidence>
<dbReference type="InterPro" id="IPR011102">
    <property type="entry name" value="Sig_transdc_His_kinase_HWE"/>
</dbReference>
<gene>
    <name evidence="10" type="ORF">KTQ36_08925</name>
</gene>
<dbReference type="RefSeq" id="WP_218633320.1">
    <property type="nucleotide sequence ID" value="NZ_JAHVAH010000001.1"/>
</dbReference>
<feature type="transmembrane region" description="Helical" evidence="8">
    <location>
        <begin position="25"/>
        <end position="46"/>
    </location>
</feature>
<reference evidence="10 11" key="1">
    <citation type="submission" date="2021-07" db="EMBL/GenBank/DDBJ databases">
        <title>The draft genome sequence of Sphingomicrobium sp. B8.</title>
        <authorList>
            <person name="Mu L."/>
        </authorList>
    </citation>
    <scope>NUCLEOTIDE SEQUENCE [LARGE SCALE GENOMIC DNA]</scope>
    <source>
        <strain evidence="10 11">B8</strain>
    </source>
</reference>
<sequence>MDSVKQPPRERGSAVNRWWRSGPRLSSLVLLILISAAMSGIVYSLIDAQRAERDLRQQVETTSGILAELRELQVIMSDAETGQRGYVLTSDNRYLTPYLYGIEQAVPALESVEEKLEPIANADQRETLATLRRAVLSKLRELEMAVELVRENRRGEAVRLIETDTGFQLMATIRSSIEELESAEEEILAQAVSDTERIEARNTPILIMLGLLVLGLIVLGVWQLVRTEKAEIAARDAEQLRVANERADLLARELNHRVKNIFAVVSAVVGSTLRHEKNMAEAAHKVHSRIEALAIAHDVSQGALDRPIVTLDSLLGATLAPYDDLADRLTMDGTPVELSSEMASPMGMIVHELATNAVKYGAWEGEDGHVTVSWKVDRKGEFPTLHLTWREDSKAVTAPKKTGFGSTMIDMAVRQLGAKADRKWTAKGLLFLLDIPLAADAA</sequence>
<evidence type="ECO:0000256" key="4">
    <source>
        <dbReference type="ARBA" id="ARBA00022679"/>
    </source>
</evidence>
<dbReference type="CDD" id="cd19410">
    <property type="entry name" value="HK9-like_sensor"/>
    <property type="match status" value="1"/>
</dbReference>
<evidence type="ECO:0000313" key="11">
    <source>
        <dbReference type="Proteomes" id="UP000698028"/>
    </source>
</evidence>
<keyword evidence="8" id="KW-0472">Membrane</keyword>